<dbReference type="GeneID" id="40326784"/>
<dbReference type="RefSeq" id="XP_029240364.1">
    <property type="nucleotide sequence ID" value="XM_029379842.1"/>
</dbReference>
<dbReference type="VEuPathDB" id="TriTrypDB:TRSC58_01947"/>
<feature type="region of interest" description="Disordered" evidence="1">
    <location>
        <begin position="362"/>
        <end position="386"/>
    </location>
</feature>
<comment type="caution">
    <text evidence="2">The sequence shown here is derived from an EMBL/GenBank/DDBJ whole genome shotgun (WGS) entry which is preliminary data.</text>
</comment>
<feature type="region of interest" description="Disordered" evidence="1">
    <location>
        <begin position="571"/>
        <end position="626"/>
    </location>
</feature>
<accession>A0A422NSG6</accession>
<dbReference type="EMBL" id="MKGL01000067">
    <property type="protein sequence ID" value="RNF08391.1"/>
    <property type="molecule type" value="Genomic_DNA"/>
</dbReference>
<feature type="region of interest" description="Disordered" evidence="1">
    <location>
        <begin position="1"/>
        <end position="44"/>
    </location>
</feature>
<feature type="compositionally biased region" description="Polar residues" evidence="1">
    <location>
        <begin position="590"/>
        <end position="613"/>
    </location>
</feature>
<reference evidence="2 3" key="1">
    <citation type="journal article" date="2018" name="BMC Genomics">
        <title>Genomic comparison of Trypanosoma conorhini and Trypanosoma rangeli to Trypanosoma cruzi strains of high and low virulence.</title>
        <authorList>
            <person name="Bradwell K.R."/>
            <person name="Koparde V.N."/>
            <person name="Matveyev A.V."/>
            <person name="Serrano M.G."/>
            <person name="Alves J.M."/>
            <person name="Parikh H."/>
            <person name="Huang B."/>
            <person name="Lee V."/>
            <person name="Espinosa-Alvarez O."/>
            <person name="Ortiz P.A."/>
            <person name="Costa-Martins A.G."/>
            <person name="Teixeira M.M."/>
            <person name="Buck G.A."/>
        </authorList>
    </citation>
    <scope>NUCLEOTIDE SEQUENCE [LARGE SCALE GENOMIC DNA]</scope>
    <source>
        <strain evidence="2 3">AM80</strain>
    </source>
</reference>
<gene>
    <name evidence="2" type="ORF">TraAM80_02851</name>
</gene>
<dbReference type="Proteomes" id="UP000283634">
    <property type="component" value="Unassembled WGS sequence"/>
</dbReference>
<evidence type="ECO:0000313" key="3">
    <source>
        <dbReference type="Proteomes" id="UP000283634"/>
    </source>
</evidence>
<dbReference type="OMA" id="DTITHCK"/>
<feature type="compositionally biased region" description="Basic and acidic residues" evidence="1">
    <location>
        <begin position="24"/>
        <end position="33"/>
    </location>
</feature>
<sequence length="849" mass="92185">MQQEHLCCDEENPPRASSSSTLQGERRCSHSDEGDGGAPSEGGRRTLTQFSFFRWGKAPSVSDSGGHHNGASDERGGKDSGSNDSSTAKAVVYGCVGMLGESGSGLTSLAAAAAKVASRCGSAFDFHSFSSGSCVTYIYRPSVSKLKECLQVSVVDSGTVPLRGGMATRVLPRCDTVIITFALTGIKQRHSDAKNIFAFMGKHGGGNESSSLVLVHSGDRTILHDVFAMIAARVSPRGRCPNIILVGTHKDLLTDQSTGAMDLLFKELRSICTSILASFQQPLLLHSLFAVSTLDGSCAAENRGGPTTVSGLWNFICDATLKDLVSRHSRRATLQVPHNKPFWHVFRFSSFATAPPHTCSLQDAEVSSGRKDTHDNNDEDGDNPSSSCSLVHAPMHMCSGAVSAILIRFIASAKANNNVIFIYRSTFRRLLYSSAMISKKEVTFILEQLQLAGEIVLFRYPSEVVPSRDVCICLHPQFIQRAQATVFLYANYANNRSVTHGKLLKDVNLERCGECDPNHDVSRGIFPYLLLLELSPRLKIPRPLKEMEIFAMLLLLSGTAFLRPSPVARLTNKRDTSTSHMTTTEERSDTAVSSASGCYSLSRTTIGSPGNKSSESESETVPADCLGPLPPQHRLVEYVIPSLISMRCPDELLECVRYFSAKASKVTAEQESLTMSRVVVLRHCPPDFFPMLTSRLHRYMVPNVPVFSETLWLGGLASAGQTHHLLRMCICHRGPESAAAPAEAGYPNCGISFLEFHAHSDVGLLPLLLFLDDITHKVSTLIAHEFPGMFTQALPTTTPLSEKVWRGSCLPASLVARSGIASFTDMTPLEKLDALFHSLEPPISGPLHP</sequence>
<organism evidence="2 3">
    <name type="scientific">Trypanosoma rangeli</name>
    <dbReference type="NCBI Taxonomy" id="5698"/>
    <lineage>
        <taxon>Eukaryota</taxon>
        <taxon>Discoba</taxon>
        <taxon>Euglenozoa</taxon>
        <taxon>Kinetoplastea</taxon>
        <taxon>Metakinetoplastina</taxon>
        <taxon>Trypanosomatida</taxon>
        <taxon>Trypanosomatidae</taxon>
        <taxon>Trypanosoma</taxon>
        <taxon>Herpetosoma</taxon>
    </lineage>
</organism>
<dbReference type="OrthoDB" id="248933at2759"/>
<protein>
    <submittedName>
        <fullName evidence="2">Uncharacterized protein</fullName>
    </submittedName>
</protein>
<name>A0A422NSG6_TRYRA</name>
<evidence type="ECO:0000313" key="2">
    <source>
        <dbReference type="EMBL" id="RNF08391.1"/>
    </source>
</evidence>
<evidence type="ECO:0000256" key="1">
    <source>
        <dbReference type="SAM" id="MobiDB-lite"/>
    </source>
</evidence>
<proteinExistence type="predicted"/>
<feature type="compositionally biased region" description="Basic and acidic residues" evidence="1">
    <location>
        <begin position="572"/>
        <end position="589"/>
    </location>
</feature>
<feature type="region of interest" description="Disordered" evidence="1">
    <location>
        <begin position="59"/>
        <end position="84"/>
    </location>
</feature>
<keyword evidence="3" id="KW-1185">Reference proteome</keyword>
<dbReference type="AlphaFoldDB" id="A0A422NSG6"/>